<sequence length="262" mass="30019">MFHTKSYDSNDDTFSWKTPQFRLTFFPDTKGASIAGRFRHVTCHWRHWTLLCSDCPINNQSDVTNQDTTSYLNMKKCSNKDSLKMILLWVTLLLSHQGYALVPVITVHLGETVTFRCDLPKIKDRNGKLYWYRQTAGDTLEIVAKFVNHANPDYGPGFSDSRVKTVLTDKMSNLTILKTVQQDEGMYHCAFTDWTRNVWHGNYLLIKGNTVGTSNQRVVQRLMVSDSVRPEDSVTLQCSVLSDFENKTCSGDLSVFCYKTKN</sequence>
<proteinExistence type="predicted"/>
<keyword evidence="3" id="KW-0732">Signal</keyword>
<accession>A0ABV0MN32</accession>
<dbReference type="SUPFAM" id="SSF48726">
    <property type="entry name" value="Immunoglobulin"/>
    <property type="match status" value="1"/>
</dbReference>
<dbReference type="InterPro" id="IPR003599">
    <property type="entry name" value="Ig_sub"/>
</dbReference>
<dbReference type="InterPro" id="IPR007110">
    <property type="entry name" value="Ig-like_dom"/>
</dbReference>
<dbReference type="InterPro" id="IPR052051">
    <property type="entry name" value="TCR_complex_component"/>
</dbReference>
<comment type="subcellular location">
    <subcellularLocation>
        <location evidence="1">Cell membrane</location>
    </subcellularLocation>
</comment>
<evidence type="ECO:0000256" key="2">
    <source>
        <dbReference type="ARBA" id="ARBA00022475"/>
    </source>
</evidence>
<evidence type="ECO:0000256" key="1">
    <source>
        <dbReference type="ARBA" id="ARBA00004236"/>
    </source>
</evidence>
<dbReference type="EMBL" id="JAHRIO010002482">
    <property type="protein sequence ID" value="MEQ2159477.1"/>
    <property type="molecule type" value="Genomic_DNA"/>
</dbReference>
<dbReference type="PROSITE" id="PS50835">
    <property type="entry name" value="IG_LIKE"/>
    <property type="match status" value="1"/>
</dbReference>
<name>A0ABV0MN32_9TELE</name>
<reference evidence="9 10" key="1">
    <citation type="submission" date="2021-06" db="EMBL/GenBank/DDBJ databases">
        <authorList>
            <person name="Palmer J.M."/>
        </authorList>
    </citation>
    <scope>NUCLEOTIDE SEQUENCE [LARGE SCALE GENOMIC DNA]</scope>
    <source>
        <strain evidence="9 10">GA_2019</strain>
        <tissue evidence="9">Muscle</tissue>
    </source>
</reference>
<dbReference type="InterPro" id="IPR013106">
    <property type="entry name" value="Ig_V-set"/>
</dbReference>
<keyword evidence="10" id="KW-1185">Reference proteome</keyword>
<evidence type="ECO:0000313" key="9">
    <source>
        <dbReference type="EMBL" id="MEQ2159477.1"/>
    </source>
</evidence>
<protein>
    <recommendedName>
        <fullName evidence="8">Ig-like domain-containing protein</fullName>
    </recommendedName>
</protein>
<gene>
    <name evidence="9" type="ORF">GOODEAATRI_023278</name>
</gene>
<organism evidence="9 10">
    <name type="scientific">Goodea atripinnis</name>
    <dbReference type="NCBI Taxonomy" id="208336"/>
    <lineage>
        <taxon>Eukaryota</taxon>
        <taxon>Metazoa</taxon>
        <taxon>Chordata</taxon>
        <taxon>Craniata</taxon>
        <taxon>Vertebrata</taxon>
        <taxon>Euteleostomi</taxon>
        <taxon>Actinopterygii</taxon>
        <taxon>Neopterygii</taxon>
        <taxon>Teleostei</taxon>
        <taxon>Neoteleostei</taxon>
        <taxon>Acanthomorphata</taxon>
        <taxon>Ovalentaria</taxon>
        <taxon>Atherinomorphae</taxon>
        <taxon>Cyprinodontiformes</taxon>
        <taxon>Goodeidae</taxon>
        <taxon>Goodea</taxon>
    </lineage>
</organism>
<evidence type="ECO:0000256" key="3">
    <source>
        <dbReference type="ARBA" id="ARBA00022729"/>
    </source>
</evidence>
<keyword evidence="5" id="KW-0472">Membrane</keyword>
<evidence type="ECO:0000256" key="4">
    <source>
        <dbReference type="ARBA" id="ARBA00022859"/>
    </source>
</evidence>
<dbReference type="SMART" id="SM00409">
    <property type="entry name" value="IG"/>
    <property type="match status" value="1"/>
</dbReference>
<evidence type="ECO:0000256" key="7">
    <source>
        <dbReference type="ARBA" id="ARBA00023180"/>
    </source>
</evidence>
<dbReference type="InterPro" id="IPR013783">
    <property type="entry name" value="Ig-like_fold"/>
</dbReference>
<keyword evidence="4" id="KW-0391">Immunity</keyword>
<evidence type="ECO:0000313" key="10">
    <source>
        <dbReference type="Proteomes" id="UP001476798"/>
    </source>
</evidence>
<dbReference type="Pfam" id="PF07686">
    <property type="entry name" value="V-set"/>
    <property type="match status" value="1"/>
</dbReference>
<dbReference type="PANTHER" id="PTHR19433:SF111">
    <property type="entry name" value="T CELL RECEPTOR ALPHA VARIABLE 4"/>
    <property type="match status" value="1"/>
</dbReference>
<dbReference type="Proteomes" id="UP001476798">
    <property type="component" value="Unassembled WGS sequence"/>
</dbReference>
<keyword evidence="6" id="KW-1015">Disulfide bond</keyword>
<dbReference type="InterPro" id="IPR036179">
    <property type="entry name" value="Ig-like_dom_sf"/>
</dbReference>
<keyword evidence="7" id="KW-0325">Glycoprotein</keyword>
<feature type="domain" description="Ig-like" evidence="8">
    <location>
        <begin position="110"/>
        <end position="189"/>
    </location>
</feature>
<keyword evidence="2" id="KW-1003">Cell membrane</keyword>
<dbReference type="PANTHER" id="PTHR19433">
    <property type="entry name" value="T-CELL RECEPTOR ALPHA CHAIN V REGION-RELATED"/>
    <property type="match status" value="1"/>
</dbReference>
<comment type="caution">
    <text evidence="9">The sequence shown here is derived from an EMBL/GenBank/DDBJ whole genome shotgun (WGS) entry which is preliminary data.</text>
</comment>
<dbReference type="Gene3D" id="2.60.40.10">
    <property type="entry name" value="Immunoglobulins"/>
    <property type="match status" value="1"/>
</dbReference>
<evidence type="ECO:0000259" key="8">
    <source>
        <dbReference type="PROSITE" id="PS50835"/>
    </source>
</evidence>
<evidence type="ECO:0000256" key="5">
    <source>
        <dbReference type="ARBA" id="ARBA00023136"/>
    </source>
</evidence>
<evidence type="ECO:0000256" key="6">
    <source>
        <dbReference type="ARBA" id="ARBA00023157"/>
    </source>
</evidence>